<dbReference type="GO" id="GO:0022857">
    <property type="term" value="F:transmembrane transporter activity"/>
    <property type="evidence" value="ECO:0007669"/>
    <property type="project" value="InterPro"/>
</dbReference>
<dbReference type="SUPFAM" id="SSF103473">
    <property type="entry name" value="MFS general substrate transporter"/>
    <property type="match status" value="1"/>
</dbReference>
<feature type="transmembrane region" description="Helical" evidence="4">
    <location>
        <begin position="322"/>
        <end position="341"/>
    </location>
</feature>
<feature type="transmembrane region" description="Helical" evidence="4">
    <location>
        <begin position="76"/>
        <end position="95"/>
    </location>
</feature>
<proteinExistence type="inferred from homology"/>
<feature type="transmembrane region" description="Helical" evidence="4">
    <location>
        <begin position="402"/>
        <end position="430"/>
    </location>
</feature>
<feature type="transmembrane region" description="Helical" evidence="4">
    <location>
        <begin position="273"/>
        <end position="302"/>
    </location>
</feature>
<dbReference type="AlphaFoldDB" id="A0A6G1ITV4"/>
<dbReference type="Pfam" id="PF07690">
    <property type="entry name" value="MFS_1"/>
    <property type="match status" value="1"/>
</dbReference>
<protein>
    <submittedName>
        <fullName evidence="5">MFS general substrate transporter</fullName>
    </submittedName>
</protein>
<reference evidence="5" key="1">
    <citation type="journal article" date="2020" name="Stud. Mycol.">
        <title>101 Dothideomycetes genomes: a test case for predicting lifestyles and emergence of pathogens.</title>
        <authorList>
            <person name="Haridas S."/>
            <person name="Albert R."/>
            <person name="Binder M."/>
            <person name="Bloem J."/>
            <person name="Labutti K."/>
            <person name="Salamov A."/>
            <person name="Andreopoulos B."/>
            <person name="Baker S."/>
            <person name="Barry K."/>
            <person name="Bills G."/>
            <person name="Bluhm B."/>
            <person name="Cannon C."/>
            <person name="Castanera R."/>
            <person name="Culley D."/>
            <person name="Daum C."/>
            <person name="Ezra D."/>
            <person name="Gonzalez J."/>
            <person name="Henrissat B."/>
            <person name="Kuo A."/>
            <person name="Liang C."/>
            <person name="Lipzen A."/>
            <person name="Lutzoni F."/>
            <person name="Magnuson J."/>
            <person name="Mondo S."/>
            <person name="Nolan M."/>
            <person name="Ohm R."/>
            <person name="Pangilinan J."/>
            <person name="Park H.-J."/>
            <person name="Ramirez L."/>
            <person name="Alfaro M."/>
            <person name="Sun H."/>
            <person name="Tritt A."/>
            <person name="Yoshinaga Y."/>
            <person name="Zwiers L.-H."/>
            <person name="Turgeon B."/>
            <person name="Goodwin S."/>
            <person name="Spatafora J."/>
            <person name="Crous P."/>
            <person name="Grigoriev I."/>
        </authorList>
    </citation>
    <scope>NUCLEOTIDE SEQUENCE</scope>
    <source>
        <strain evidence="5">CBS 122367</strain>
    </source>
</reference>
<evidence type="ECO:0000256" key="2">
    <source>
        <dbReference type="ARBA" id="ARBA00006727"/>
    </source>
</evidence>
<feature type="transmembrane region" description="Helical" evidence="4">
    <location>
        <begin position="232"/>
        <end position="252"/>
    </location>
</feature>
<evidence type="ECO:0000256" key="1">
    <source>
        <dbReference type="ARBA" id="ARBA00004141"/>
    </source>
</evidence>
<comment type="similarity">
    <text evidence="2">Belongs to the major facilitator superfamily. Monocarboxylate porter (TC 2.A.1.13) family.</text>
</comment>
<evidence type="ECO:0000313" key="5">
    <source>
        <dbReference type="EMBL" id="KAF2681383.1"/>
    </source>
</evidence>
<gene>
    <name evidence="5" type="ORF">K458DRAFT_433840</name>
</gene>
<feature type="transmembrane region" description="Helical" evidence="4">
    <location>
        <begin position="115"/>
        <end position="135"/>
    </location>
</feature>
<feature type="region of interest" description="Disordered" evidence="3">
    <location>
        <begin position="1"/>
        <end position="40"/>
    </location>
</feature>
<evidence type="ECO:0000256" key="3">
    <source>
        <dbReference type="SAM" id="MobiDB-lite"/>
    </source>
</evidence>
<keyword evidence="4" id="KW-0812">Transmembrane</keyword>
<evidence type="ECO:0000256" key="4">
    <source>
        <dbReference type="SAM" id="Phobius"/>
    </source>
</evidence>
<feature type="transmembrane region" description="Helical" evidence="4">
    <location>
        <begin position="353"/>
        <end position="372"/>
    </location>
</feature>
<dbReference type="EMBL" id="MU005592">
    <property type="protein sequence ID" value="KAF2681383.1"/>
    <property type="molecule type" value="Genomic_DNA"/>
</dbReference>
<feature type="transmembrane region" description="Helical" evidence="4">
    <location>
        <begin position="147"/>
        <end position="169"/>
    </location>
</feature>
<dbReference type="Proteomes" id="UP000799291">
    <property type="component" value="Unassembled WGS sequence"/>
</dbReference>
<evidence type="ECO:0000313" key="6">
    <source>
        <dbReference type="Proteomes" id="UP000799291"/>
    </source>
</evidence>
<dbReference type="InterPro" id="IPR036259">
    <property type="entry name" value="MFS_trans_sf"/>
</dbReference>
<dbReference type="Gene3D" id="1.20.1250.20">
    <property type="entry name" value="MFS general substrate transporter like domains"/>
    <property type="match status" value="1"/>
</dbReference>
<feature type="compositionally biased region" description="Basic and acidic residues" evidence="3">
    <location>
        <begin position="30"/>
        <end position="40"/>
    </location>
</feature>
<feature type="transmembrane region" description="Helical" evidence="4">
    <location>
        <begin position="201"/>
        <end position="220"/>
    </location>
</feature>
<dbReference type="InterPro" id="IPR011701">
    <property type="entry name" value="MFS"/>
</dbReference>
<feature type="transmembrane region" description="Helical" evidence="4">
    <location>
        <begin position="175"/>
        <end position="194"/>
    </location>
</feature>
<keyword evidence="4" id="KW-1133">Transmembrane helix</keyword>
<dbReference type="OrthoDB" id="2213137at2759"/>
<comment type="subcellular location">
    <subcellularLocation>
        <location evidence="1">Membrane</location>
        <topology evidence="1">Multi-pass membrane protein</topology>
    </subcellularLocation>
</comment>
<dbReference type="PANTHER" id="PTHR11360">
    <property type="entry name" value="MONOCARBOXYLATE TRANSPORTER"/>
    <property type="match status" value="1"/>
</dbReference>
<dbReference type="InterPro" id="IPR050327">
    <property type="entry name" value="Proton-linked_MCT"/>
</dbReference>
<sequence>MDVDMSSPSLSSLKSDEAVPLKRMSSPTSSEEHDSGSEQSHLLEADLDITGEGNIWASENDKDLPLQDRGAGAWKVLIGCWILEISWGFPLSFGVFQSQYSTHPLFATSPSIPTIGALSLGFPYLILPLTTPLCLRYPHHQVHLMFLGWFMCLTSLLLASFAAQVWQLIITQGGLYGIGWCVCYTPFIIILNEWWEKKRGLAYGLLLTASGTSGLVLPFVLEGLLERWGFRITLRVYIAIYAALSAPAFWLIRPRLPPNRRTQERSKAAAKPATAWYTVLLTPSVLVITFSTFTQGLIFPYPPTFLPSYATALGLSPSAGDSLLAIRSLCQVFGLVLLGWLSDHGPAKGFAKLAVFATVWGLFASPYTVFWTRISQGLAEESVIGNGDREKGDKGMEKTMTLYSWFSLVRGITVILAGPLSEVLVGKVVVRESFGLGKWTGIVGFSVVMLFASAGGGMMWVWERW</sequence>
<name>A0A6G1ITV4_9PLEO</name>
<feature type="transmembrane region" description="Helical" evidence="4">
    <location>
        <begin position="442"/>
        <end position="462"/>
    </location>
</feature>
<dbReference type="GO" id="GO:0016020">
    <property type="term" value="C:membrane"/>
    <property type="evidence" value="ECO:0007669"/>
    <property type="project" value="UniProtKB-SubCell"/>
</dbReference>
<accession>A0A6G1ITV4</accession>
<dbReference type="PANTHER" id="PTHR11360:SF287">
    <property type="entry name" value="MFS MONOCARBOXYLATE TRANSPORTER"/>
    <property type="match status" value="1"/>
</dbReference>
<keyword evidence="6" id="KW-1185">Reference proteome</keyword>
<feature type="compositionally biased region" description="Low complexity" evidence="3">
    <location>
        <begin position="1"/>
        <end position="13"/>
    </location>
</feature>
<keyword evidence="4" id="KW-0472">Membrane</keyword>
<organism evidence="5 6">
    <name type="scientific">Lentithecium fluviatile CBS 122367</name>
    <dbReference type="NCBI Taxonomy" id="1168545"/>
    <lineage>
        <taxon>Eukaryota</taxon>
        <taxon>Fungi</taxon>
        <taxon>Dikarya</taxon>
        <taxon>Ascomycota</taxon>
        <taxon>Pezizomycotina</taxon>
        <taxon>Dothideomycetes</taxon>
        <taxon>Pleosporomycetidae</taxon>
        <taxon>Pleosporales</taxon>
        <taxon>Massarineae</taxon>
        <taxon>Lentitheciaceae</taxon>
        <taxon>Lentithecium</taxon>
    </lineage>
</organism>